<dbReference type="InterPro" id="IPR014756">
    <property type="entry name" value="Ig_E-set"/>
</dbReference>
<dbReference type="InterPro" id="IPR050286">
    <property type="entry name" value="G_neg_Bact_CarbUptk_Porin"/>
</dbReference>
<dbReference type="Gene3D" id="2.60.40.10">
    <property type="entry name" value="Immunoglobulins"/>
    <property type="match status" value="1"/>
</dbReference>
<evidence type="ECO:0000256" key="6">
    <source>
        <dbReference type="ARBA" id="ARBA00023065"/>
    </source>
</evidence>
<keyword evidence="7" id="KW-0626">Porin</keyword>
<dbReference type="RefSeq" id="WP_204702114.1">
    <property type="nucleotide sequence ID" value="NZ_JAFBDQ010000011.1"/>
</dbReference>
<dbReference type="SUPFAM" id="SSF81296">
    <property type="entry name" value="E set domains"/>
    <property type="match status" value="1"/>
</dbReference>
<dbReference type="GO" id="GO:0015288">
    <property type="term" value="F:porin activity"/>
    <property type="evidence" value="ECO:0007669"/>
    <property type="project" value="UniProtKB-KW"/>
</dbReference>
<dbReference type="InterPro" id="IPR036998">
    <property type="entry name" value="Porin_LamB_sf"/>
</dbReference>
<dbReference type="CDD" id="cd07184">
    <property type="entry name" value="E_set_Isoamylase_like_N"/>
    <property type="match status" value="1"/>
</dbReference>
<keyword evidence="3" id="KW-0813">Transport</keyword>
<keyword evidence="11" id="KW-0732">Signal</keyword>
<dbReference type="PANTHER" id="PTHR38762">
    <property type="entry name" value="CRYPTIC OUTER MEMBRANE PORIN BGLH-RELATED"/>
    <property type="match status" value="1"/>
</dbReference>
<sequence>MKKKFSFAMLVALVVVLVAVPAFAKTEVKSADEDGKVEVTFTYGENLGANAVFVAGQFNNWSPNHPFWRMKKENGVWTLTKKLDKGEKYQYKFTVYGGGELKWIKDEDAATFEADGFGGQNSVLIAKTSVDLTPRVRELESKMATVNQGFSYSGYMRAGALMSTEGGTMNGHIGLFPNHFSRFRLGNEEDTYVENVFGKKFTQDDGSWMKAQIRLANKKTDYHTYNSQNDEESTVREAFVIGSGFDFAPNVTFWAGERFYGRSDIHITDNRWRELDGFGGGVQGLDLGAAKLDAALIVRNSQGDGASQVVDTDIEGGKNQKNIDLRFKGIQVPGGQLEVETRYAWQDETTDRSGYQLDFVYSRPDFYGIANGSSNVILQYGDDLGADLGNPVGFTSEEANGYALIAYGLANINENWDVMPQLVYEDIDSKYNGGADAEKRIAIGGRAVRYLSNNLSMQFEYGYESQEAGWHDEALSLQKFTVAPTIKLDNSFWGRPEIRVFATYGTFDDGNNTWRGPIHRGAGEGNNDDNGGNFGFEQGNDDVITYGIQTELWW</sequence>
<dbReference type="InterPro" id="IPR032640">
    <property type="entry name" value="AMPK1_CBM"/>
</dbReference>
<dbReference type="Pfam" id="PF02264">
    <property type="entry name" value="LamB"/>
    <property type="match status" value="1"/>
</dbReference>
<keyword evidence="14" id="KW-1185">Reference proteome</keyword>
<gene>
    <name evidence="13" type="ORF">JOC47_002225</name>
</gene>
<organism evidence="13 14">
    <name type="scientific">Halanaerobacter jeridensis</name>
    <dbReference type="NCBI Taxonomy" id="706427"/>
    <lineage>
        <taxon>Bacteria</taxon>
        <taxon>Bacillati</taxon>
        <taxon>Bacillota</taxon>
        <taxon>Clostridia</taxon>
        <taxon>Halanaerobiales</taxon>
        <taxon>Halobacteroidaceae</taxon>
        <taxon>Halanaerobacter</taxon>
    </lineage>
</organism>
<feature type="compositionally biased region" description="Low complexity" evidence="10">
    <location>
        <begin position="528"/>
        <end position="538"/>
    </location>
</feature>
<dbReference type="PANTHER" id="PTHR38762:SF1">
    <property type="entry name" value="CRYPTIC OUTER MEMBRANE PORIN BGLH-RELATED"/>
    <property type="match status" value="1"/>
</dbReference>
<dbReference type="Pfam" id="PF16561">
    <property type="entry name" value="AMPK1_CBM"/>
    <property type="match status" value="1"/>
</dbReference>
<evidence type="ECO:0000256" key="8">
    <source>
        <dbReference type="ARBA" id="ARBA00023136"/>
    </source>
</evidence>
<keyword evidence="8" id="KW-0472">Membrane</keyword>
<dbReference type="InterPro" id="IPR003192">
    <property type="entry name" value="Porin_LamB"/>
</dbReference>
<evidence type="ECO:0000313" key="14">
    <source>
        <dbReference type="Proteomes" id="UP000774000"/>
    </source>
</evidence>
<keyword evidence="9" id="KW-0998">Cell outer membrane</keyword>
<keyword evidence="5" id="KW-0812">Transmembrane</keyword>
<evidence type="ECO:0000256" key="10">
    <source>
        <dbReference type="SAM" id="MobiDB-lite"/>
    </source>
</evidence>
<evidence type="ECO:0000256" key="11">
    <source>
        <dbReference type="SAM" id="SignalP"/>
    </source>
</evidence>
<dbReference type="Gene3D" id="2.40.170.10">
    <property type="entry name" value="Porin, LamB type"/>
    <property type="match status" value="1"/>
</dbReference>
<dbReference type="SUPFAM" id="SSF56935">
    <property type="entry name" value="Porins"/>
    <property type="match status" value="1"/>
</dbReference>
<dbReference type="GO" id="GO:0015774">
    <property type="term" value="P:polysaccharide transport"/>
    <property type="evidence" value="ECO:0007669"/>
    <property type="project" value="TreeGrafter"/>
</dbReference>
<keyword evidence="6" id="KW-0406">Ion transport</keyword>
<dbReference type="AlphaFoldDB" id="A0A938XV02"/>
<dbReference type="GO" id="GO:0009279">
    <property type="term" value="C:cell outer membrane"/>
    <property type="evidence" value="ECO:0007669"/>
    <property type="project" value="UniProtKB-SubCell"/>
</dbReference>
<dbReference type="GO" id="GO:0046930">
    <property type="term" value="C:pore complex"/>
    <property type="evidence" value="ECO:0007669"/>
    <property type="project" value="UniProtKB-KW"/>
</dbReference>
<feature type="signal peptide" evidence="11">
    <location>
        <begin position="1"/>
        <end position="24"/>
    </location>
</feature>
<evidence type="ECO:0000256" key="5">
    <source>
        <dbReference type="ARBA" id="ARBA00022692"/>
    </source>
</evidence>
<proteinExistence type="inferred from homology"/>
<comment type="caution">
    <text evidence="13">The sequence shown here is derived from an EMBL/GenBank/DDBJ whole genome shotgun (WGS) entry which is preliminary data.</text>
</comment>
<evidence type="ECO:0000259" key="12">
    <source>
        <dbReference type="Pfam" id="PF16561"/>
    </source>
</evidence>
<dbReference type="InterPro" id="IPR013783">
    <property type="entry name" value="Ig-like_fold"/>
</dbReference>
<name>A0A938XV02_9FIRM</name>
<evidence type="ECO:0000256" key="9">
    <source>
        <dbReference type="ARBA" id="ARBA00023237"/>
    </source>
</evidence>
<evidence type="ECO:0000256" key="7">
    <source>
        <dbReference type="ARBA" id="ARBA00023114"/>
    </source>
</evidence>
<dbReference type="GO" id="GO:0015144">
    <property type="term" value="F:carbohydrate transmembrane transporter activity"/>
    <property type="evidence" value="ECO:0007669"/>
    <property type="project" value="TreeGrafter"/>
</dbReference>
<evidence type="ECO:0000256" key="2">
    <source>
        <dbReference type="ARBA" id="ARBA00007055"/>
    </source>
</evidence>
<dbReference type="EMBL" id="JAFBDQ010000011">
    <property type="protein sequence ID" value="MBM7557359.1"/>
    <property type="molecule type" value="Genomic_DNA"/>
</dbReference>
<feature type="region of interest" description="Disordered" evidence="10">
    <location>
        <begin position="519"/>
        <end position="538"/>
    </location>
</feature>
<evidence type="ECO:0000256" key="3">
    <source>
        <dbReference type="ARBA" id="ARBA00022448"/>
    </source>
</evidence>
<comment type="similarity">
    <text evidence="2">Belongs to the porin LamB (TC 1.B.3) family.</text>
</comment>
<feature type="chain" id="PRO_5037267133" evidence="11">
    <location>
        <begin position="25"/>
        <end position="554"/>
    </location>
</feature>
<protein>
    <submittedName>
        <fullName evidence="13">Maltoporin</fullName>
    </submittedName>
</protein>
<accession>A0A938XV02</accession>
<keyword evidence="4" id="KW-1134">Transmembrane beta strand</keyword>
<reference evidence="13" key="1">
    <citation type="submission" date="2021-01" db="EMBL/GenBank/DDBJ databases">
        <title>Genomic Encyclopedia of Type Strains, Phase IV (KMG-IV): sequencing the most valuable type-strain genomes for metagenomic binning, comparative biology and taxonomic classification.</title>
        <authorList>
            <person name="Goeker M."/>
        </authorList>
    </citation>
    <scope>NUCLEOTIDE SEQUENCE</scope>
    <source>
        <strain evidence="13">DSM 23230</strain>
    </source>
</reference>
<dbReference type="GO" id="GO:0006811">
    <property type="term" value="P:monoatomic ion transport"/>
    <property type="evidence" value="ECO:0007669"/>
    <property type="project" value="UniProtKB-KW"/>
</dbReference>
<evidence type="ECO:0000313" key="13">
    <source>
        <dbReference type="EMBL" id="MBM7557359.1"/>
    </source>
</evidence>
<feature type="domain" description="AMP-activated protein kinase glycogen-binding" evidence="12">
    <location>
        <begin position="39"/>
        <end position="121"/>
    </location>
</feature>
<evidence type="ECO:0000256" key="1">
    <source>
        <dbReference type="ARBA" id="ARBA00004571"/>
    </source>
</evidence>
<evidence type="ECO:0000256" key="4">
    <source>
        <dbReference type="ARBA" id="ARBA00022452"/>
    </source>
</evidence>
<comment type="subcellular location">
    <subcellularLocation>
        <location evidence="1">Cell outer membrane</location>
        <topology evidence="1">Multi-pass membrane protein</topology>
    </subcellularLocation>
</comment>
<dbReference type="Proteomes" id="UP000774000">
    <property type="component" value="Unassembled WGS sequence"/>
</dbReference>